<evidence type="ECO:0000256" key="6">
    <source>
        <dbReference type="ARBA" id="ARBA00023136"/>
    </source>
</evidence>
<evidence type="ECO:0000256" key="3">
    <source>
        <dbReference type="ARBA" id="ARBA00022448"/>
    </source>
</evidence>
<sequence>MAVKSNQSLIFGATIGALGALAFGLTVANINTSKEFVIVNMEWCKGQSNIFDCENSQLLAGLVNGSTFIGAALGSLLIGISGKAPRRVMLMVVNWLFIIGSILSASAINFGMLFTGRLISGVGVGLDALVPLFLVEICHPNARKYFSVIYQLFITFGLVLSAGWQLIHGRVVTNTGFELSLKDKVIWRGSQLLPAITSIIALLLIHFVFKFNTPYELIEKGKTAEAREVIEKLHGAEAVDEVYDEFDRDSEKTKSTPNLSLLKAFKNPIYRKIILHTFVLAAIQQLVGISVLTSNITKMFMQMMGRSMNSTLASSGMFLVNFVATVILTFVIGKYGRKTFLVWGIGFSTVFMALASFSKPIGKDAKWVPIVSIIGSFGFIIGFAVGLGGITWVYLSEVYPPETKNGAMSVAVFINWVCAAATVFGSEFLISYSEVLVNTILFAFSLFGFMYIMIFIRETKGVPLGKAYDPLVEEEFRNCEIDLKNVECVKGQHYSSRIVEKIIMPND</sequence>
<evidence type="ECO:0000256" key="4">
    <source>
        <dbReference type="ARBA" id="ARBA00022692"/>
    </source>
</evidence>
<gene>
    <name evidence="17" type="ORF">TOT_030000802</name>
</gene>
<evidence type="ECO:0000256" key="12">
    <source>
        <dbReference type="ARBA" id="ARBA00044710"/>
    </source>
</evidence>
<feature type="transmembrane region" description="Helical" evidence="15">
    <location>
        <begin position="145"/>
        <end position="167"/>
    </location>
</feature>
<comment type="function">
    <text evidence="14">Sodium-independent facilitative hexose transporter. Can transport D-glucose and D-fructose. Can transport D-mannose, D-galactose, D-xylose and D-glucosamine.</text>
</comment>
<dbReference type="OMA" id="WAITASF"/>
<keyword evidence="5 15" id="KW-1133">Transmembrane helix</keyword>
<dbReference type="Gene3D" id="1.20.1250.20">
    <property type="entry name" value="MFS general substrate transporter like domains"/>
    <property type="match status" value="1"/>
</dbReference>
<evidence type="ECO:0000256" key="8">
    <source>
        <dbReference type="ARBA" id="ARBA00044648"/>
    </source>
</evidence>
<dbReference type="PRINTS" id="PR00171">
    <property type="entry name" value="SUGRTRNSPORT"/>
</dbReference>
<evidence type="ECO:0000256" key="14">
    <source>
        <dbReference type="ARBA" id="ARBA00045752"/>
    </source>
</evidence>
<feature type="transmembrane region" description="Helical" evidence="15">
    <location>
        <begin position="407"/>
        <end position="430"/>
    </location>
</feature>
<comment type="catalytic activity">
    <reaction evidence="8">
        <text>D-glucose(out) = D-glucose(in)</text>
        <dbReference type="Rhea" id="RHEA:60376"/>
        <dbReference type="ChEBI" id="CHEBI:4167"/>
    </reaction>
    <physiologicalReaction direction="left-to-right" evidence="8">
        <dbReference type="Rhea" id="RHEA:60377"/>
    </physiologicalReaction>
</comment>
<dbReference type="PANTHER" id="PTHR23503:SF8">
    <property type="entry name" value="FACILITATED GLUCOSE TRANSPORTER PROTEIN 1"/>
    <property type="match status" value="1"/>
</dbReference>
<comment type="catalytic activity">
    <reaction evidence="11">
        <text>D-glucosamine(out) = D-glucosamine(in)</text>
        <dbReference type="Rhea" id="RHEA:78423"/>
        <dbReference type="ChEBI" id="CHEBI:58723"/>
    </reaction>
    <physiologicalReaction direction="left-to-right" evidence="11">
        <dbReference type="Rhea" id="RHEA:78424"/>
    </physiologicalReaction>
</comment>
<evidence type="ECO:0000256" key="10">
    <source>
        <dbReference type="ARBA" id="ARBA00044662"/>
    </source>
</evidence>
<dbReference type="GO" id="GO:0005886">
    <property type="term" value="C:plasma membrane"/>
    <property type="evidence" value="ECO:0007669"/>
    <property type="project" value="UniProtKB-SubCell"/>
</dbReference>
<accession>J4DPZ0</accession>
<evidence type="ECO:0000259" key="16">
    <source>
        <dbReference type="PROSITE" id="PS50850"/>
    </source>
</evidence>
<comment type="catalytic activity">
    <reaction evidence="12">
        <text>D-fructose(out) = D-fructose(in)</text>
        <dbReference type="Rhea" id="RHEA:60372"/>
        <dbReference type="ChEBI" id="CHEBI:37721"/>
    </reaction>
    <physiologicalReaction direction="left-to-right" evidence="12">
        <dbReference type="Rhea" id="RHEA:60373"/>
    </physiologicalReaction>
</comment>
<evidence type="ECO:0000256" key="9">
    <source>
        <dbReference type="ARBA" id="ARBA00044656"/>
    </source>
</evidence>
<evidence type="ECO:0000256" key="7">
    <source>
        <dbReference type="ARBA" id="ARBA00044637"/>
    </source>
</evidence>
<dbReference type="AlphaFoldDB" id="J4DPZ0"/>
<feature type="transmembrane region" description="Helical" evidence="15">
    <location>
        <begin position="58"/>
        <end position="80"/>
    </location>
</feature>
<evidence type="ECO:0000256" key="5">
    <source>
        <dbReference type="ARBA" id="ARBA00022989"/>
    </source>
</evidence>
<dbReference type="PANTHER" id="PTHR23503">
    <property type="entry name" value="SOLUTE CARRIER FAMILY 2"/>
    <property type="match status" value="1"/>
</dbReference>
<dbReference type="STRING" id="869250.J4DPZ0"/>
<organism evidence="17 18">
    <name type="scientific">Theileria orientalis strain Shintoku</name>
    <dbReference type="NCBI Taxonomy" id="869250"/>
    <lineage>
        <taxon>Eukaryota</taxon>
        <taxon>Sar</taxon>
        <taxon>Alveolata</taxon>
        <taxon>Apicomplexa</taxon>
        <taxon>Aconoidasida</taxon>
        <taxon>Piroplasmida</taxon>
        <taxon>Theileriidae</taxon>
        <taxon>Theileria</taxon>
    </lineage>
</organism>
<evidence type="ECO:0000313" key="18">
    <source>
        <dbReference type="Proteomes" id="UP000003786"/>
    </source>
</evidence>
<dbReference type="PROSITE" id="PS50850">
    <property type="entry name" value="MFS"/>
    <property type="match status" value="1"/>
</dbReference>
<keyword evidence="18" id="KW-1185">Reference proteome</keyword>
<feature type="transmembrane region" description="Helical" evidence="15">
    <location>
        <begin position="187"/>
        <end position="209"/>
    </location>
</feature>
<proteinExistence type="predicted"/>
<dbReference type="SUPFAM" id="SSF103473">
    <property type="entry name" value="MFS general substrate transporter"/>
    <property type="match status" value="1"/>
</dbReference>
<dbReference type="KEGG" id="tot:TOT_030000802"/>
<dbReference type="InterPro" id="IPR003663">
    <property type="entry name" value="Sugar/inositol_transpt"/>
</dbReference>
<dbReference type="InterPro" id="IPR020846">
    <property type="entry name" value="MFS_dom"/>
</dbReference>
<keyword evidence="4 15" id="KW-0812">Transmembrane</keyword>
<feature type="transmembrane region" description="Helical" evidence="15">
    <location>
        <begin position="118"/>
        <end position="138"/>
    </location>
</feature>
<comment type="catalytic activity">
    <reaction evidence="7">
        <text>D-galactose(in) = D-galactose(out)</text>
        <dbReference type="Rhea" id="RHEA:34915"/>
        <dbReference type="ChEBI" id="CHEBI:4139"/>
    </reaction>
    <physiologicalReaction direction="right-to-left" evidence="7">
        <dbReference type="Rhea" id="RHEA:34917"/>
    </physiologicalReaction>
</comment>
<dbReference type="Pfam" id="PF00083">
    <property type="entry name" value="Sugar_tr"/>
    <property type="match status" value="1"/>
</dbReference>
<dbReference type="VEuPathDB" id="PiroplasmaDB:TOT_030000802"/>
<reference evidence="17 18" key="1">
    <citation type="journal article" date="2012" name="MBio">
        <title>Comparative genome analysis of three eukaryotic parasites with differing abilities to transform leukocytes reveals key mediators of Theileria-induced leukocyte transformation.</title>
        <authorList>
            <person name="Hayashida K."/>
            <person name="Hara Y."/>
            <person name="Abe T."/>
            <person name="Yamasaki C."/>
            <person name="Toyoda A."/>
            <person name="Kosuge T."/>
            <person name="Suzuki Y."/>
            <person name="Sato Y."/>
            <person name="Kawashima S."/>
            <person name="Katayama T."/>
            <person name="Wakaguri H."/>
            <person name="Inoue N."/>
            <person name="Homma K."/>
            <person name="Tada-Umezaki M."/>
            <person name="Yagi Y."/>
            <person name="Fujii Y."/>
            <person name="Habara T."/>
            <person name="Kanehisa M."/>
            <person name="Watanabe H."/>
            <person name="Ito K."/>
            <person name="Gojobori T."/>
            <person name="Sugawara H."/>
            <person name="Imanishi T."/>
            <person name="Weir W."/>
            <person name="Gardner M."/>
            <person name="Pain A."/>
            <person name="Shiels B."/>
            <person name="Hattori M."/>
            <person name="Nene V."/>
            <person name="Sugimoto C."/>
        </authorList>
    </citation>
    <scope>NUCLEOTIDE SEQUENCE [LARGE SCALE GENOMIC DNA]</scope>
    <source>
        <strain evidence="17 18">Shintoku</strain>
    </source>
</reference>
<evidence type="ECO:0000256" key="2">
    <source>
        <dbReference type="ARBA" id="ARBA00011738"/>
    </source>
</evidence>
<dbReference type="RefSeq" id="XP_009691840.1">
    <property type="nucleotide sequence ID" value="XM_009693545.1"/>
</dbReference>
<comment type="catalytic activity">
    <reaction evidence="9">
        <text>D-xylose(out) = D-xylose(in)</text>
        <dbReference type="Rhea" id="RHEA:78427"/>
        <dbReference type="ChEBI" id="CHEBI:53455"/>
    </reaction>
    <physiologicalReaction direction="left-to-right" evidence="9">
        <dbReference type="Rhea" id="RHEA:78428"/>
    </physiologicalReaction>
</comment>
<dbReference type="InterPro" id="IPR036259">
    <property type="entry name" value="MFS_trans_sf"/>
</dbReference>
<dbReference type="EMBL" id="AP011948">
    <property type="protein sequence ID" value="BAM41539.1"/>
    <property type="molecule type" value="Genomic_DNA"/>
</dbReference>
<feature type="transmembrane region" description="Helical" evidence="15">
    <location>
        <begin position="312"/>
        <end position="333"/>
    </location>
</feature>
<dbReference type="GeneID" id="20715950"/>
<feature type="transmembrane region" description="Helical" evidence="15">
    <location>
        <begin position="273"/>
        <end position="292"/>
    </location>
</feature>
<evidence type="ECO:0000256" key="13">
    <source>
        <dbReference type="ARBA" id="ARBA00044780"/>
    </source>
</evidence>
<name>J4DPZ0_THEOR</name>
<feature type="transmembrane region" description="Helical" evidence="15">
    <location>
        <begin position="436"/>
        <end position="456"/>
    </location>
</feature>
<comment type="subcellular location">
    <subcellularLocation>
        <location evidence="1">Cell membrane</location>
        <topology evidence="1">Multi-pass membrane protein</topology>
    </subcellularLocation>
</comment>
<dbReference type="OrthoDB" id="6612291at2759"/>
<keyword evidence="6 15" id="KW-0472">Membrane</keyword>
<feature type="domain" description="Major facilitator superfamily (MFS) profile" evidence="16">
    <location>
        <begin position="12"/>
        <end position="460"/>
    </location>
</feature>
<dbReference type="eggNOG" id="KOG0569">
    <property type="taxonomic scope" value="Eukaryota"/>
</dbReference>
<protein>
    <recommendedName>
        <fullName evidence="13">Hexose transporter 1</fullName>
    </recommendedName>
</protein>
<evidence type="ECO:0000256" key="11">
    <source>
        <dbReference type="ARBA" id="ARBA00044668"/>
    </source>
</evidence>
<comment type="catalytic activity">
    <reaction evidence="10">
        <text>D-mannose(out) = D-mannose(in)</text>
        <dbReference type="Rhea" id="RHEA:78391"/>
        <dbReference type="ChEBI" id="CHEBI:4208"/>
    </reaction>
    <physiologicalReaction direction="left-to-right" evidence="10">
        <dbReference type="Rhea" id="RHEA:78392"/>
    </physiologicalReaction>
</comment>
<keyword evidence="3" id="KW-0813">Transport</keyword>
<evidence type="ECO:0000256" key="15">
    <source>
        <dbReference type="SAM" id="Phobius"/>
    </source>
</evidence>
<dbReference type="InterPro" id="IPR005828">
    <property type="entry name" value="MFS_sugar_transport-like"/>
</dbReference>
<dbReference type="GO" id="GO:0015149">
    <property type="term" value="F:hexose transmembrane transporter activity"/>
    <property type="evidence" value="ECO:0007669"/>
    <property type="project" value="TreeGrafter"/>
</dbReference>
<feature type="transmembrane region" description="Helical" evidence="15">
    <location>
        <begin position="340"/>
        <end position="358"/>
    </location>
</feature>
<feature type="transmembrane region" description="Helical" evidence="15">
    <location>
        <begin position="370"/>
        <end position="395"/>
    </location>
</feature>
<evidence type="ECO:0000313" key="17">
    <source>
        <dbReference type="EMBL" id="BAM41539.1"/>
    </source>
</evidence>
<comment type="subunit">
    <text evidence="2">Homodimer.</text>
</comment>
<evidence type="ECO:0000256" key="1">
    <source>
        <dbReference type="ARBA" id="ARBA00004651"/>
    </source>
</evidence>
<dbReference type="Proteomes" id="UP000003786">
    <property type="component" value="Chromosome 3"/>
</dbReference>
<dbReference type="InterPro" id="IPR045263">
    <property type="entry name" value="GLUT"/>
</dbReference>
<feature type="transmembrane region" description="Helical" evidence="15">
    <location>
        <begin position="92"/>
        <end position="112"/>
    </location>
</feature>